<organism evidence="2 3">
    <name type="scientific">Rhodoblastus acidophilus</name>
    <name type="common">Rhodopseudomonas acidophila</name>
    <dbReference type="NCBI Taxonomy" id="1074"/>
    <lineage>
        <taxon>Bacteria</taxon>
        <taxon>Pseudomonadati</taxon>
        <taxon>Pseudomonadota</taxon>
        <taxon>Alphaproteobacteria</taxon>
        <taxon>Hyphomicrobiales</taxon>
        <taxon>Rhodoblastaceae</taxon>
        <taxon>Rhodoblastus</taxon>
    </lineage>
</organism>
<dbReference type="AlphaFoldDB" id="A0A6N8DN58"/>
<dbReference type="EMBL" id="WNKS01000004">
    <property type="protein sequence ID" value="MTV30643.1"/>
    <property type="molecule type" value="Genomic_DNA"/>
</dbReference>
<comment type="caution">
    <text evidence="2">The sequence shown here is derived from an EMBL/GenBank/DDBJ whole genome shotgun (WGS) entry which is preliminary data.</text>
</comment>
<proteinExistence type="predicted"/>
<dbReference type="InterPro" id="IPR051532">
    <property type="entry name" value="Ester_Hydrolysis_Enzymes"/>
</dbReference>
<gene>
    <name evidence="2" type="ORF">GJ654_06505</name>
</gene>
<dbReference type="Gene3D" id="3.40.50.1110">
    <property type="entry name" value="SGNH hydrolase"/>
    <property type="match status" value="1"/>
</dbReference>
<dbReference type="Pfam" id="PF13472">
    <property type="entry name" value="Lipase_GDSL_2"/>
    <property type="match status" value="1"/>
</dbReference>
<evidence type="ECO:0000313" key="3">
    <source>
        <dbReference type="Proteomes" id="UP000439113"/>
    </source>
</evidence>
<evidence type="ECO:0000313" key="2">
    <source>
        <dbReference type="EMBL" id="MTV30643.1"/>
    </source>
</evidence>
<dbReference type="PROSITE" id="PS01098">
    <property type="entry name" value="LIPASE_GDSL_SER"/>
    <property type="match status" value="1"/>
</dbReference>
<dbReference type="Proteomes" id="UP000439113">
    <property type="component" value="Unassembled WGS sequence"/>
</dbReference>
<dbReference type="PANTHER" id="PTHR30383">
    <property type="entry name" value="THIOESTERASE 1/PROTEASE 1/LYSOPHOSPHOLIPASE L1"/>
    <property type="match status" value="1"/>
</dbReference>
<dbReference type="RefSeq" id="WP_155445335.1">
    <property type="nucleotide sequence ID" value="NZ_JAOQNR010000005.1"/>
</dbReference>
<protein>
    <submittedName>
        <fullName evidence="2">Arylesterase</fullName>
    </submittedName>
</protein>
<dbReference type="GO" id="GO:0006629">
    <property type="term" value="P:lipid metabolic process"/>
    <property type="evidence" value="ECO:0007669"/>
    <property type="project" value="InterPro"/>
</dbReference>
<dbReference type="InterPro" id="IPR013830">
    <property type="entry name" value="SGNH_hydro"/>
</dbReference>
<dbReference type="SUPFAM" id="SSF52266">
    <property type="entry name" value="SGNH hydrolase"/>
    <property type="match status" value="1"/>
</dbReference>
<dbReference type="OrthoDB" id="9786188at2"/>
<sequence>MIGSLLGLAAPVLAKTTKIIVLGDSLTAGLGLPADQAFPVVLQKALREKGFDVEIVNGGVSGDTSAGLLARLDWTLGDGADAAIVEIGANDMLRGFEPAGTKKNIDEILVQLRERKIPFLIAGMRAAPNLGGTYAAQFEPIYQQLAAKYGAPLYPFFLEGVAGVAPNQLPDGLHPSKAGVEHIVAGILPLTETWLKKLAP</sequence>
<accession>A0A6N8DN58</accession>
<name>A0A6N8DN58_RHOAC</name>
<dbReference type="CDD" id="cd01822">
    <property type="entry name" value="Lysophospholipase_L1_like"/>
    <property type="match status" value="1"/>
</dbReference>
<dbReference type="PANTHER" id="PTHR30383:SF24">
    <property type="entry name" value="THIOESTERASE 1_PROTEASE 1_LYSOPHOSPHOLIPASE L1"/>
    <property type="match status" value="1"/>
</dbReference>
<dbReference type="InterPro" id="IPR008265">
    <property type="entry name" value="Lipase_GDSL_AS"/>
</dbReference>
<dbReference type="InterPro" id="IPR036514">
    <property type="entry name" value="SGNH_hydro_sf"/>
</dbReference>
<feature type="domain" description="SGNH hydrolase-type esterase" evidence="1">
    <location>
        <begin position="21"/>
        <end position="179"/>
    </location>
</feature>
<dbReference type="GO" id="GO:0004622">
    <property type="term" value="F:phosphatidylcholine lysophospholipase activity"/>
    <property type="evidence" value="ECO:0007669"/>
    <property type="project" value="TreeGrafter"/>
</dbReference>
<reference evidence="2 3" key="1">
    <citation type="submission" date="2019-11" db="EMBL/GenBank/DDBJ databases">
        <title>Whole-genome sequence of a Rhodoblastus acidophilus DSM 142.</title>
        <authorList>
            <person name="Kyndt J.A."/>
            <person name="Meyer T.E."/>
        </authorList>
    </citation>
    <scope>NUCLEOTIDE SEQUENCE [LARGE SCALE GENOMIC DNA]</scope>
    <source>
        <strain evidence="2 3">DSM 142</strain>
    </source>
</reference>
<evidence type="ECO:0000259" key="1">
    <source>
        <dbReference type="Pfam" id="PF13472"/>
    </source>
</evidence>